<evidence type="ECO:0000313" key="2">
    <source>
        <dbReference type="Proteomes" id="UP001159363"/>
    </source>
</evidence>
<sequence>MRDLDENWQNEHFREMKKDEIRTKAYYPILDSLVQGIDEQFSQEKLRLLRQEIVVKTKRFRKAATEFSVIPVTSASCERTFSNLVNVKNKLR</sequence>
<organism evidence="1 2">
    <name type="scientific">Dryococelus australis</name>
    <dbReference type="NCBI Taxonomy" id="614101"/>
    <lineage>
        <taxon>Eukaryota</taxon>
        <taxon>Metazoa</taxon>
        <taxon>Ecdysozoa</taxon>
        <taxon>Arthropoda</taxon>
        <taxon>Hexapoda</taxon>
        <taxon>Insecta</taxon>
        <taxon>Pterygota</taxon>
        <taxon>Neoptera</taxon>
        <taxon>Polyneoptera</taxon>
        <taxon>Phasmatodea</taxon>
        <taxon>Verophasmatodea</taxon>
        <taxon>Anareolatae</taxon>
        <taxon>Phasmatidae</taxon>
        <taxon>Eurycanthinae</taxon>
        <taxon>Dryococelus</taxon>
    </lineage>
</organism>
<protein>
    <recommendedName>
        <fullName evidence="3">HAT C-terminal dimerisation domain-containing protein</fullName>
    </recommendedName>
</protein>
<accession>A0ABQ9HZN7</accession>
<evidence type="ECO:0008006" key="3">
    <source>
        <dbReference type="Google" id="ProtNLM"/>
    </source>
</evidence>
<reference evidence="1 2" key="1">
    <citation type="submission" date="2023-02" db="EMBL/GenBank/DDBJ databases">
        <title>LHISI_Scaffold_Assembly.</title>
        <authorList>
            <person name="Stuart O.P."/>
            <person name="Cleave R."/>
            <person name="Magrath M.J.L."/>
            <person name="Mikheyev A.S."/>
        </authorList>
    </citation>
    <scope>NUCLEOTIDE SEQUENCE [LARGE SCALE GENOMIC DNA]</scope>
    <source>
        <strain evidence="1">Daus_M_001</strain>
        <tissue evidence="1">Leg muscle</tissue>
    </source>
</reference>
<dbReference type="EMBL" id="JARBHB010000003">
    <property type="protein sequence ID" value="KAJ8889819.1"/>
    <property type="molecule type" value="Genomic_DNA"/>
</dbReference>
<keyword evidence="2" id="KW-1185">Reference proteome</keyword>
<dbReference type="Proteomes" id="UP001159363">
    <property type="component" value="Chromosome 3"/>
</dbReference>
<gene>
    <name evidence="1" type="ORF">PR048_009323</name>
</gene>
<name>A0ABQ9HZN7_9NEOP</name>
<comment type="caution">
    <text evidence="1">The sequence shown here is derived from an EMBL/GenBank/DDBJ whole genome shotgun (WGS) entry which is preliminary data.</text>
</comment>
<proteinExistence type="predicted"/>
<evidence type="ECO:0000313" key="1">
    <source>
        <dbReference type="EMBL" id="KAJ8889819.1"/>
    </source>
</evidence>